<sequence length="238" mass="25801">MTVSLSDTLVVREVFGPTVQGEGPSTGRRCAFIRLGGCNLTCHWCDTPETWDASRFDLRATLTRRTVEQIVTRALDGEPGMVVITGGEPLLHQQQDGWLSLLAALTFAGTEVEVETNGTQTPTEPTARLVTRFNVSPKLAHAGDPAAKRIRPEALRALHATGKAAFKFVCQGPDDLREVQDFTTAHALDPARVWVMPEGTDTPTLCARLAEIADPAIAAGFNITTRLHVHAWGDEKGH</sequence>
<keyword evidence="5 8" id="KW-0408">Iron</keyword>
<evidence type="ECO:0000256" key="7">
    <source>
        <dbReference type="ARBA" id="ARBA00023239"/>
    </source>
</evidence>
<dbReference type="CDD" id="cd01335">
    <property type="entry name" value="Radical_SAM"/>
    <property type="match status" value="1"/>
</dbReference>
<comment type="cofactor">
    <cofactor evidence="8">
        <name>S-adenosyl-L-methionine</name>
        <dbReference type="ChEBI" id="CHEBI:59789"/>
    </cofactor>
    <text evidence="8">Binds 1 S-adenosyl-L-methionine per subunit.</text>
</comment>
<keyword evidence="1 8" id="KW-0004">4Fe-4S</keyword>
<dbReference type="PIRSF" id="PIRSF000370">
    <property type="entry name" value="QueE"/>
    <property type="match status" value="1"/>
</dbReference>
<dbReference type="Proteomes" id="UP000599437">
    <property type="component" value="Unassembled WGS sequence"/>
</dbReference>
<feature type="binding site" evidence="8">
    <location>
        <position position="45"/>
    </location>
    <ligand>
        <name>[4Fe-4S] cluster</name>
        <dbReference type="ChEBI" id="CHEBI:49883"/>
        <note>4Fe-4S-S-AdoMet</note>
    </ligand>
</feature>
<feature type="binding site" evidence="8">
    <location>
        <position position="34"/>
    </location>
    <ligand>
        <name>substrate</name>
    </ligand>
</feature>
<feature type="binding site" evidence="8">
    <location>
        <begin position="44"/>
        <end position="46"/>
    </location>
    <ligand>
        <name>S-adenosyl-L-methionine</name>
        <dbReference type="ChEBI" id="CHEBI:59789"/>
    </ligand>
</feature>
<feature type="binding site" evidence="8">
    <location>
        <position position="42"/>
    </location>
    <ligand>
        <name>[4Fe-4S] cluster</name>
        <dbReference type="ChEBI" id="CHEBI:49883"/>
        <note>4Fe-4S-S-AdoMet</note>
    </ligand>
</feature>
<dbReference type="Pfam" id="PF04055">
    <property type="entry name" value="Radical_SAM"/>
    <property type="match status" value="1"/>
</dbReference>
<feature type="binding site" evidence="8">
    <location>
        <position position="47"/>
    </location>
    <ligand>
        <name>Mg(2+)</name>
        <dbReference type="ChEBI" id="CHEBI:18420"/>
    </ligand>
</feature>
<feature type="binding site" evidence="8">
    <location>
        <position position="87"/>
    </location>
    <ligand>
        <name>S-adenosyl-L-methionine</name>
        <dbReference type="ChEBI" id="CHEBI:59789"/>
    </ligand>
</feature>
<comment type="cofactor">
    <cofactor evidence="8">
        <name>[4Fe-4S] cluster</name>
        <dbReference type="ChEBI" id="CHEBI:49883"/>
    </cofactor>
    <text evidence="8">Binds 1 [4Fe-4S] cluster. The cluster is coordinated with 3 cysteines and an exchangeable S-adenosyl-L-methionine.</text>
</comment>
<accession>A0ABQ3DJH5</accession>
<evidence type="ECO:0000259" key="9">
    <source>
        <dbReference type="PROSITE" id="PS51918"/>
    </source>
</evidence>
<protein>
    <recommendedName>
        <fullName evidence="8">7-carboxy-7-deazaguanine synthase</fullName>
        <shortName evidence="8">CDG synthase</shortName>
        <ecNumber evidence="8">4.3.99.3</ecNumber>
    </recommendedName>
    <alternativeName>
        <fullName evidence="8">Queuosine biosynthesis protein QueE</fullName>
    </alternativeName>
</protein>
<keyword evidence="8" id="KW-0671">Queuosine biosynthesis</keyword>
<gene>
    <name evidence="8" type="primary">queE</name>
    <name evidence="10" type="ORF">GCM10010346_16630</name>
</gene>
<reference evidence="11" key="1">
    <citation type="journal article" date="2019" name="Int. J. Syst. Evol. Microbiol.">
        <title>The Global Catalogue of Microorganisms (GCM) 10K type strain sequencing project: providing services to taxonomists for standard genome sequencing and annotation.</title>
        <authorList>
            <consortium name="The Broad Institute Genomics Platform"/>
            <consortium name="The Broad Institute Genome Sequencing Center for Infectious Disease"/>
            <person name="Wu L."/>
            <person name="Ma J."/>
        </authorList>
    </citation>
    <scope>NUCLEOTIDE SEQUENCE [LARGE SCALE GENOMIC DNA]</scope>
    <source>
        <strain evidence="11">JCM 4737</strain>
    </source>
</reference>
<keyword evidence="2 8" id="KW-0949">S-adenosyl-L-methionine</keyword>
<comment type="cofactor">
    <cofactor evidence="8">
        <name>Mg(2+)</name>
        <dbReference type="ChEBI" id="CHEBI:18420"/>
    </cofactor>
</comment>
<comment type="function">
    <text evidence="8">Catalyzes the complex heterocyclic radical-mediated conversion of 6-carboxy-5,6,7,8-tetrahydropterin (CPH4) to 7-carboxy-7-deazaguanine (CDG), a step common to the biosynthetic pathways of all 7-deazapurine-containing compounds.</text>
</comment>
<dbReference type="SUPFAM" id="SSF102114">
    <property type="entry name" value="Radical SAM enzymes"/>
    <property type="match status" value="1"/>
</dbReference>
<name>A0ABQ3DJH5_9ACTN</name>
<comment type="subunit">
    <text evidence="8">Homodimer.</text>
</comment>
<feature type="binding site" evidence="8">
    <location>
        <begin position="136"/>
        <end position="138"/>
    </location>
    <ligand>
        <name>S-adenosyl-L-methionine</name>
        <dbReference type="ChEBI" id="CHEBI:59789"/>
    </ligand>
</feature>
<evidence type="ECO:0000256" key="3">
    <source>
        <dbReference type="ARBA" id="ARBA00022723"/>
    </source>
</evidence>
<evidence type="ECO:0000313" key="10">
    <source>
        <dbReference type="EMBL" id="GHA94537.1"/>
    </source>
</evidence>
<keyword evidence="4 8" id="KW-0460">Magnesium</keyword>
<evidence type="ECO:0000256" key="2">
    <source>
        <dbReference type="ARBA" id="ARBA00022691"/>
    </source>
</evidence>
<dbReference type="PANTHER" id="PTHR42836">
    <property type="entry name" value="7-CARBOXY-7-DEAZAGUANINE SYNTHASE"/>
    <property type="match status" value="1"/>
</dbReference>
<keyword evidence="11" id="KW-1185">Reference proteome</keyword>
<comment type="catalytic activity">
    <reaction evidence="8">
        <text>6-carboxy-5,6,7,8-tetrahydropterin + H(+) = 7-carboxy-7-carbaguanine + NH4(+)</text>
        <dbReference type="Rhea" id="RHEA:27974"/>
        <dbReference type="ChEBI" id="CHEBI:15378"/>
        <dbReference type="ChEBI" id="CHEBI:28938"/>
        <dbReference type="ChEBI" id="CHEBI:61032"/>
        <dbReference type="ChEBI" id="CHEBI:61036"/>
        <dbReference type="EC" id="4.3.99.3"/>
    </reaction>
</comment>
<feature type="domain" description="Radical SAM core" evidence="9">
    <location>
        <begin position="25"/>
        <end position="234"/>
    </location>
</feature>
<evidence type="ECO:0000256" key="1">
    <source>
        <dbReference type="ARBA" id="ARBA00022485"/>
    </source>
</evidence>
<feature type="binding site" evidence="8">
    <location>
        <begin position="19"/>
        <end position="21"/>
    </location>
    <ligand>
        <name>substrate</name>
    </ligand>
</feature>
<evidence type="ECO:0000256" key="5">
    <source>
        <dbReference type="ARBA" id="ARBA00023004"/>
    </source>
</evidence>
<feature type="binding site" evidence="8">
    <location>
        <position position="85"/>
    </location>
    <ligand>
        <name>substrate</name>
    </ligand>
</feature>
<feature type="binding site" evidence="8">
    <location>
        <position position="38"/>
    </location>
    <ligand>
        <name>[4Fe-4S] cluster</name>
        <dbReference type="ChEBI" id="CHEBI:49883"/>
        <note>4Fe-4S-S-AdoMet</note>
    </ligand>
</feature>
<dbReference type="InterPro" id="IPR007197">
    <property type="entry name" value="rSAM"/>
</dbReference>
<dbReference type="InterPro" id="IPR058240">
    <property type="entry name" value="rSAM_sf"/>
</dbReference>
<dbReference type="EMBL" id="BMVO01000003">
    <property type="protein sequence ID" value="GHA94537.1"/>
    <property type="molecule type" value="Genomic_DNA"/>
</dbReference>
<evidence type="ECO:0000256" key="8">
    <source>
        <dbReference type="HAMAP-Rule" id="MF_00917"/>
    </source>
</evidence>
<dbReference type="EC" id="4.3.99.3" evidence="8"/>
<dbReference type="HAMAP" id="MF_00917">
    <property type="entry name" value="QueE"/>
    <property type="match status" value="1"/>
</dbReference>
<organism evidence="10 11">
    <name type="scientific">Streptomyces chryseus</name>
    <dbReference type="NCBI Taxonomy" id="68186"/>
    <lineage>
        <taxon>Bacteria</taxon>
        <taxon>Bacillati</taxon>
        <taxon>Actinomycetota</taxon>
        <taxon>Actinomycetes</taxon>
        <taxon>Kitasatosporales</taxon>
        <taxon>Streptomycetaceae</taxon>
        <taxon>Streptomyces</taxon>
    </lineage>
</organism>
<proteinExistence type="inferred from homology"/>
<keyword evidence="3 8" id="KW-0479">Metal-binding</keyword>
<evidence type="ECO:0000256" key="4">
    <source>
        <dbReference type="ARBA" id="ARBA00022842"/>
    </source>
</evidence>
<dbReference type="InterPro" id="IPR024924">
    <property type="entry name" value="7-CO-7-deazaguanine_synth-like"/>
</dbReference>
<keyword evidence="7 8" id="KW-0456">Lyase</keyword>
<evidence type="ECO:0000313" key="11">
    <source>
        <dbReference type="Proteomes" id="UP000599437"/>
    </source>
</evidence>
<keyword evidence="6 8" id="KW-0411">Iron-sulfur</keyword>
<comment type="pathway">
    <text evidence="8">Purine metabolism; 7-cyano-7-deazaguanine biosynthesis.</text>
</comment>
<comment type="caution">
    <text evidence="10">The sequence shown here is derived from an EMBL/GenBank/DDBJ whole genome shotgun (WGS) entry which is preliminary data.</text>
</comment>
<dbReference type="SFLD" id="SFLDS00029">
    <property type="entry name" value="Radical_SAM"/>
    <property type="match status" value="1"/>
</dbReference>
<evidence type="ECO:0000256" key="6">
    <source>
        <dbReference type="ARBA" id="ARBA00023014"/>
    </source>
</evidence>
<comment type="similarity">
    <text evidence="8">Belongs to the radical SAM superfamily. 7-carboxy-7-deazaguanine synthase family.</text>
</comment>
<dbReference type="PANTHER" id="PTHR42836:SF1">
    <property type="entry name" value="7-CARBOXY-7-DEAZAGUANINE SYNTHASE"/>
    <property type="match status" value="1"/>
</dbReference>
<dbReference type="InterPro" id="IPR013785">
    <property type="entry name" value="Aldolase_TIM"/>
</dbReference>
<comment type="caution">
    <text evidence="8">Lacks conserved residue(s) required for the propagation of feature annotation.</text>
</comment>
<dbReference type="PROSITE" id="PS51918">
    <property type="entry name" value="RADICAL_SAM"/>
    <property type="match status" value="1"/>
</dbReference>
<dbReference type="Gene3D" id="3.20.20.70">
    <property type="entry name" value="Aldolase class I"/>
    <property type="match status" value="1"/>
</dbReference>